<keyword evidence="3" id="KW-1185">Reference proteome</keyword>
<evidence type="ECO:0000313" key="3">
    <source>
        <dbReference type="Proteomes" id="UP001151760"/>
    </source>
</evidence>
<feature type="compositionally biased region" description="Polar residues" evidence="1">
    <location>
        <begin position="99"/>
        <end position="113"/>
    </location>
</feature>
<feature type="compositionally biased region" description="Acidic residues" evidence="1">
    <location>
        <begin position="114"/>
        <end position="175"/>
    </location>
</feature>
<evidence type="ECO:0000313" key="2">
    <source>
        <dbReference type="EMBL" id="GJU05785.1"/>
    </source>
</evidence>
<name>A0ABQ5J1D0_9ASTR</name>
<accession>A0ABQ5J1D0</accession>
<evidence type="ECO:0008006" key="4">
    <source>
        <dbReference type="Google" id="ProtNLM"/>
    </source>
</evidence>
<feature type="compositionally biased region" description="Basic and acidic residues" evidence="1">
    <location>
        <begin position="73"/>
        <end position="84"/>
    </location>
</feature>
<reference evidence="2" key="2">
    <citation type="submission" date="2022-01" db="EMBL/GenBank/DDBJ databases">
        <authorList>
            <person name="Yamashiro T."/>
            <person name="Shiraishi A."/>
            <person name="Satake H."/>
            <person name="Nakayama K."/>
        </authorList>
    </citation>
    <scope>NUCLEOTIDE SEQUENCE</scope>
</reference>
<dbReference type="Proteomes" id="UP001151760">
    <property type="component" value="Unassembled WGS sequence"/>
</dbReference>
<dbReference type="EMBL" id="BQNB010021377">
    <property type="protein sequence ID" value="GJU05785.1"/>
    <property type="molecule type" value="Genomic_DNA"/>
</dbReference>
<organism evidence="2 3">
    <name type="scientific">Tanacetum coccineum</name>
    <dbReference type="NCBI Taxonomy" id="301880"/>
    <lineage>
        <taxon>Eukaryota</taxon>
        <taxon>Viridiplantae</taxon>
        <taxon>Streptophyta</taxon>
        <taxon>Embryophyta</taxon>
        <taxon>Tracheophyta</taxon>
        <taxon>Spermatophyta</taxon>
        <taxon>Magnoliopsida</taxon>
        <taxon>eudicotyledons</taxon>
        <taxon>Gunneridae</taxon>
        <taxon>Pentapetalae</taxon>
        <taxon>asterids</taxon>
        <taxon>campanulids</taxon>
        <taxon>Asterales</taxon>
        <taxon>Asteraceae</taxon>
        <taxon>Asteroideae</taxon>
        <taxon>Anthemideae</taxon>
        <taxon>Anthemidinae</taxon>
        <taxon>Tanacetum</taxon>
    </lineage>
</organism>
<feature type="compositionally biased region" description="Polar residues" evidence="1">
    <location>
        <begin position="1"/>
        <end position="23"/>
    </location>
</feature>
<proteinExistence type="predicted"/>
<feature type="region of interest" description="Disordered" evidence="1">
    <location>
        <begin position="1"/>
        <end position="33"/>
    </location>
</feature>
<feature type="region of interest" description="Disordered" evidence="1">
    <location>
        <begin position="73"/>
        <end position="190"/>
    </location>
</feature>
<reference evidence="2" key="1">
    <citation type="journal article" date="2022" name="Int. J. Mol. Sci.">
        <title>Draft Genome of Tanacetum Coccineum: Genomic Comparison of Closely Related Tanacetum-Family Plants.</title>
        <authorList>
            <person name="Yamashiro T."/>
            <person name="Shiraishi A."/>
            <person name="Nakayama K."/>
            <person name="Satake H."/>
        </authorList>
    </citation>
    <scope>NUCLEOTIDE SEQUENCE</scope>
</reference>
<sequence>MSSDNASSAVTYTSVSFDSNGPSSCGIPLVNTDELPEMDPYEEVAQQGQAHPLSPAYVPDPMELDEHVPIYVSEPEHPEYHAPSDDDIQVEDQPYVDDASSTTESLGYITDSNLMEEDTAEDSIDYPDEPEDGEEDDDEVPKEDPDEDPSEEHEPEDDDDNDEDEEPTKDEEEEEHLALADSSMVPIVDPVPSVRDTKAFKTDESAPTPRSPQTRARIAKHAAAPIPPTSPTYDHAPLGHRAAMIRMRDDVPEEDMPPRRRFVLTAPPPRCDVAESSAAAARAPRRQYDFVDTVMAGQGLIHSPGHDARTIARATDRAEDVGYVRSLQASEHRMMTSIEEVNLRVSYQAQRTAYETELHEVRQAYLSSEARNRALLARLETLETHMSHIEWQRQRAEDDAVRQMMRTHVLEARAQINTVEDTNNSCGGLRRPVQPARVCSYTDFMKCQPLNFKGTKGVVGLSQRLEKMESVFHISGCAIDNQVKFATCTLLGAALTKGQITNTNFPEDLPGIPPAQQLEFQIDLVPGAARVARAPYRLAPSEMK</sequence>
<gene>
    <name evidence="2" type="ORF">Tco_1122215</name>
</gene>
<comment type="caution">
    <text evidence="2">The sequence shown here is derived from an EMBL/GenBank/DDBJ whole genome shotgun (WGS) entry which is preliminary data.</text>
</comment>
<protein>
    <recommendedName>
        <fullName evidence="4">Reverse transcriptase domain-containing protein</fullName>
    </recommendedName>
</protein>
<evidence type="ECO:0000256" key="1">
    <source>
        <dbReference type="SAM" id="MobiDB-lite"/>
    </source>
</evidence>